<evidence type="ECO:0000313" key="6">
    <source>
        <dbReference type="EnsemblMetazoa" id="OVOC3538.1"/>
    </source>
</evidence>
<feature type="compositionally biased region" description="Low complexity" evidence="4">
    <location>
        <begin position="311"/>
        <end position="321"/>
    </location>
</feature>
<feature type="region of interest" description="Disordered" evidence="4">
    <location>
        <begin position="295"/>
        <end position="331"/>
    </location>
</feature>
<sequence>MDSFLYSSTAKVALSNRESLNATENSDSFGDISFLNATTSPISLNEDHEKLRKISGISLDVTTEQENSQPLLEIGLKKSKSPCDIFNTIDDIPKAPKSVEIIDLTTPKKVYTEEKQNRSPLLPTQPLPMNCRTVTQRRRCNGTLDSWINWFEPPPKPKPVNADKYALWLDISPDISPEKLNPTDKAKKHYNKNAGKTINGSFSSQVSSDSLTNSKLYWDSTDKALSSTGIQSIFSSYDSRELKRLTSNTKYPDENISEFLQISPQISPQANTNQISENIIELQNSSMLKLTLPVTSTNQEETSENQLDVIPSLSDDSSLPLTPSPPDTLQKPETLKQMSLATVLNRSNIVGYCAVPESQHTRSLMKAIFSPTFLRNDRKYVDNELTSRFNDDGKVRRKKSERRLLHGFDCRCCASYYEALGLDQDERSKRIDQVSKHRNTEKEPSTPEHYWEIGMPNREEQRRRGQIVESNSPISLKTRYPQYKAKRCARRRLFT</sequence>
<evidence type="ECO:0000256" key="1">
    <source>
        <dbReference type="ARBA" id="ARBA00004123"/>
    </source>
</evidence>
<feature type="region of interest" description="Disordered" evidence="4">
    <location>
        <begin position="433"/>
        <end position="466"/>
    </location>
</feature>
<dbReference type="Proteomes" id="UP000024404">
    <property type="component" value="Unassembled WGS sequence"/>
</dbReference>
<dbReference type="EMBL" id="CMVM020000117">
    <property type="status" value="NOT_ANNOTATED_CDS"/>
    <property type="molecule type" value="Genomic_DNA"/>
</dbReference>
<name>A0A8R1TSF4_ONCVO</name>
<feature type="domain" description="DNA endonuclease activator Ctp1 C-terminal" evidence="5">
    <location>
        <begin position="424"/>
        <end position="457"/>
    </location>
</feature>
<evidence type="ECO:0000256" key="2">
    <source>
        <dbReference type="ARBA" id="ARBA00022763"/>
    </source>
</evidence>
<dbReference type="AlphaFoldDB" id="A0A8R1TSF4"/>
<dbReference type="InterPro" id="IPR013882">
    <property type="entry name" value="Ctp1_C"/>
</dbReference>
<reference evidence="6" key="2">
    <citation type="submission" date="2022-06" db="UniProtKB">
        <authorList>
            <consortium name="EnsemblMetazoa"/>
        </authorList>
    </citation>
    <scope>IDENTIFICATION</scope>
</reference>
<evidence type="ECO:0000256" key="4">
    <source>
        <dbReference type="SAM" id="MobiDB-lite"/>
    </source>
</evidence>
<evidence type="ECO:0000259" key="5">
    <source>
        <dbReference type="Pfam" id="PF08573"/>
    </source>
</evidence>
<dbReference type="PANTHER" id="PTHR15107:SF0">
    <property type="entry name" value="DNA ENDONUCLEASE ACTIVATOR CTP1 C-TERMINAL DOMAIN-CONTAINING PROTEIN"/>
    <property type="match status" value="1"/>
</dbReference>
<feature type="compositionally biased region" description="Polar residues" evidence="4">
    <location>
        <begin position="295"/>
        <end position="306"/>
    </location>
</feature>
<keyword evidence="3" id="KW-0539">Nucleus</keyword>
<protein>
    <submittedName>
        <fullName evidence="6">SAE2 domain-containing protein</fullName>
    </submittedName>
</protein>
<accession>A0A8R1TSF4</accession>
<dbReference type="EnsemblMetazoa" id="OVOC3538.1">
    <property type="protein sequence ID" value="OVOC3538.1"/>
    <property type="gene ID" value="WBGene00240347"/>
</dbReference>
<dbReference type="GO" id="GO:0010792">
    <property type="term" value="P:DNA double-strand break processing involved in repair via single-strand annealing"/>
    <property type="evidence" value="ECO:0007669"/>
    <property type="project" value="TreeGrafter"/>
</dbReference>
<evidence type="ECO:0000313" key="7">
    <source>
        <dbReference type="Proteomes" id="UP000024404"/>
    </source>
</evidence>
<reference evidence="7" key="1">
    <citation type="submission" date="2013-10" db="EMBL/GenBank/DDBJ databases">
        <title>Genome sequencing of Onchocerca volvulus.</title>
        <authorList>
            <person name="Cotton J."/>
            <person name="Tsai J."/>
            <person name="Stanley E."/>
            <person name="Tracey A."/>
            <person name="Holroyd N."/>
            <person name="Lustigman S."/>
            <person name="Berriman M."/>
        </authorList>
    </citation>
    <scope>NUCLEOTIDE SEQUENCE</scope>
</reference>
<dbReference type="InterPro" id="IPR033316">
    <property type="entry name" value="RBBP8-like"/>
</dbReference>
<feature type="compositionally biased region" description="Polar residues" evidence="4">
    <location>
        <begin position="194"/>
        <end position="208"/>
    </location>
</feature>
<keyword evidence="7" id="KW-1185">Reference proteome</keyword>
<comment type="subcellular location">
    <subcellularLocation>
        <location evidence="1">Nucleus</location>
    </subcellularLocation>
</comment>
<evidence type="ECO:0000256" key="3">
    <source>
        <dbReference type="ARBA" id="ARBA00023242"/>
    </source>
</evidence>
<dbReference type="PANTHER" id="PTHR15107">
    <property type="entry name" value="RETINOBLASTOMA BINDING PROTEIN 8"/>
    <property type="match status" value="1"/>
</dbReference>
<feature type="region of interest" description="Disordered" evidence="4">
    <location>
        <begin position="189"/>
        <end position="208"/>
    </location>
</feature>
<organism evidence="6 7">
    <name type="scientific">Onchocerca volvulus</name>
    <dbReference type="NCBI Taxonomy" id="6282"/>
    <lineage>
        <taxon>Eukaryota</taxon>
        <taxon>Metazoa</taxon>
        <taxon>Ecdysozoa</taxon>
        <taxon>Nematoda</taxon>
        <taxon>Chromadorea</taxon>
        <taxon>Rhabditida</taxon>
        <taxon>Spirurina</taxon>
        <taxon>Spiruromorpha</taxon>
        <taxon>Filarioidea</taxon>
        <taxon>Onchocercidae</taxon>
        <taxon>Onchocerca</taxon>
    </lineage>
</organism>
<dbReference type="GO" id="GO:0005634">
    <property type="term" value="C:nucleus"/>
    <property type="evidence" value="ECO:0007669"/>
    <property type="project" value="UniProtKB-SubCell"/>
</dbReference>
<proteinExistence type="predicted"/>
<dbReference type="GO" id="GO:0003684">
    <property type="term" value="F:damaged DNA binding"/>
    <property type="evidence" value="ECO:0007669"/>
    <property type="project" value="TreeGrafter"/>
</dbReference>
<dbReference type="Pfam" id="PF08573">
    <property type="entry name" value="SAE2"/>
    <property type="match status" value="1"/>
</dbReference>
<keyword evidence="2" id="KW-0227">DNA damage</keyword>
<feature type="compositionally biased region" description="Basic and acidic residues" evidence="4">
    <location>
        <begin position="433"/>
        <end position="463"/>
    </location>
</feature>
<dbReference type="OMA" id="WEIGMPN"/>